<comment type="caution">
    <text evidence="2">The sequence shown here is derived from an EMBL/GenBank/DDBJ whole genome shotgun (WGS) entry which is preliminary data.</text>
</comment>
<dbReference type="EMBL" id="LBSV01000006">
    <property type="protein sequence ID" value="KKQ25743.1"/>
    <property type="molecule type" value="Genomic_DNA"/>
</dbReference>
<reference evidence="2 3" key="1">
    <citation type="journal article" date="2015" name="Nature">
        <title>rRNA introns, odd ribosomes, and small enigmatic genomes across a large radiation of phyla.</title>
        <authorList>
            <person name="Brown C.T."/>
            <person name="Hug L.A."/>
            <person name="Thomas B.C."/>
            <person name="Sharon I."/>
            <person name="Castelle C.J."/>
            <person name="Singh A."/>
            <person name="Wilkins M.J."/>
            <person name="Williams K.H."/>
            <person name="Banfield J.F."/>
        </authorList>
    </citation>
    <scope>NUCLEOTIDE SEQUENCE [LARGE SCALE GENOMIC DNA]</scope>
</reference>
<evidence type="ECO:0000313" key="2">
    <source>
        <dbReference type="EMBL" id="KKQ25743.1"/>
    </source>
</evidence>
<evidence type="ECO:0000256" key="1">
    <source>
        <dbReference type="SAM" id="Phobius"/>
    </source>
</evidence>
<keyword evidence="1" id="KW-0472">Membrane</keyword>
<protein>
    <submittedName>
        <fullName evidence="2">Permease for cytosine/purines uracil thiamine allantoin</fullName>
    </submittedName>
</protein>
<dbReference type="Proteomes" id="UP000034917">
    <property type="component" value="Unassembled WGS sequence"/>
</dbReference>
<name>A0A0G0G3P7_9BACT</name>
<accession>A0A0G0G3P7</accession>
<organism evidence="2 3">
    <name type="scientific">Candidatus Roizmanbacteria bacterium GW2011_GWC2_37_13</name>
    <dbReference type="NCBI Taxonomy" id="1618486"/>
    <lineage>
        <taxon>Bacteria</taxon>
        <taxon>Candidatus Roizmaniibacteriota</taxon>
    </lineage>
</organism>
<feature type="transmembrane region" description="Helical" evidence="1">
    <location>
        <begin position="12"/>
        <end position="33"/>
    </location>
</feature>
<proteinExistence type="predicted"/>
<dbReference type="Gene3D" id="1.10.4160.10">
    <property type="entry name" value="Hydantoin permease"/>
    <property type="match status" value="1"/>
</dbReference>
<feature type="transmembrane region" description="Helical" evidence="1">
    <location>
        <begin position="39"/>
        <end position="61"/>
    </location>
</feature>
<sequence length="160" mass="17541">MKKVGWQSISPIFADVMISPWNLLVGGLLIKFLPTTQAFLSVIIGYTILSILFVFYGGLGFKEKKQSAEIINEIFGSKITKYLVPAILAIGQIGWASINIELGGKSLDYIFSSPLLIGIAIYALFLMVMGILDLYKMGIVKLLITISSVTLFGYPRPVSD</sequence>
<keyword evidence="1" id="KW-0812">Transmembrane</keyword>
<dbReference type="AlphaFoldDB" id="A0A0G0G3P7"/>
<feature type="transmembrane region" description="Helical" evidence="1">
    <location>
        <begin position="82"/>
        <end position="98"/>
    </location>
</feature>
<feature type="transmembrane region" description="Helical" evidence="1">
    <location>
        <begin position="110"/>
        <end position="132"/>
    </location>
</feature>
<keyword evidence="1" id="KW-1133">Transmembrane helix</keyword>
<evidence type="ECO:0000313" key="3">
    <source>
        <dbReference type="Proteomes" id="UP000034917"/>
    </source>
</evidence>
<gene>
    <name evidence="2" type="ORF">US40_C0006G0061</name>
</gene>